<dbReference type="AlphaFoldDB" id="A0A1E1MFT4"/>
<sequence length="173" mass="19409">MKDYVAKPLIGPGQLFLSYSLAINACRPVPEGWKTANSRWSKISASRGYLKIKSRRDSRGKVKNGQVDVGLATRRDTTYAKEKDKASLDTRERTGPLASGSLFHSPKTFETANLISSRSIIRDWSEVPLYTAIEFRGTSQIRSDRQDKLPNGFLMQTLPHRRPATLTGAWLLL</sequence>
<dbReference type="Proteomes" id="UP000177625">
    <property type="component" value="Unassembled WGS sequence"/>
</dbReference>
<protein>
    <submittedName>
        <fullName evidence="2">Uncharacterized protein</fullName>
    </submittedName>
</protein>
<feature type="region of interest" description="Disordered" evidence="1">
    <location>
        <begin position="76"/>
        <end position="100"/>
    </location>
</feature>
<gene>
    <name evidence="2" type="ORF">RSE6_08589</name>
</gene>
<reference evidence="3" key="1">
    <citation type="submission" date="2016-03" db="EMBL/GenBank/DDBJ databases">
        <authorList>
            <person name="Guldener U."/>
        </authorList>
    </citation>
    <scope>NUCLEOTIDE SEQUENCE [LARGE SCALE GENOMIC DNA]</scope>
</reference>
<accession>A0A1E1MFT4</accession>
<evidence type="ECO:0000313" key="2">
    <source>
        <dbReference type="EMBL" id="CZT47959.1"/>
    </source>
</evidence>
<proteinExistence type="predicted"/>
<evidence type="ECO:0000313" key="3">
    <source>
        <dbReference type="Proteomes" id="UP000177625"/>
    </source>
</evidence>
<keyword evidence="3" id="KW-1185">Reference proteome</keyword>
<organism evidence="2 3">
    <name type="scientific">Rhynchosporium secalis</name>
    <name type="common">Barley scald fungus</name>
    <dbReference type="NCBI Taxonomy" id="38038"/>
    <lineage>
        <taxon>Eukaryota</taxon>
        <taxon>Fungi</taxon>
        <taxon>Dikarya</taxon>
        <taxon>Ascomycota</taxon>
        <taxon>Pezizomycotina</taxon>
        <taxon>Leotiomycetes</taxon>
        <taxon>Helotiales</taxon>
        <taxon>Ploettnerulaceae</taxon>
        <taxon>Rhynchosporium</taxon>
    </lineage>
</organism>
<evidence type="ECO:0000256" key="1">
    <source>
        <dbReference type="SAM" id="MobiDB-lite"/>
    </source>
</evidence>
<dbReference type="EMBL" id="FJVC01000317">
    <property type="protein sequence ID" value="CZT47959.1"/>
    <property type="molecule type" value="Genomic_DNA"/>
</dbReference>
<feature type="compositionally biased region" description="Basic and acidic residues" evidence="1">
    <location>
        <begin position="76"/>
        <end position="94"/>
    </location>
</feature>
<name>A0A1E1MFT4_RHYSE</name>